<sequence>MDETWRWGANLVHNITDCGLGSPEAIPCGNNDRLGERDSLSIAAIPCQGVNGMAKAAATSCLRFTEIPLSHNLKSQESLFLKLVLGLKREVPFISKVGFECLHFIVTQLGIEKQYLQHITIVLFCTAVSTKTVGLKGIFR</sequence>
<reference evidence="2" key="1">
    <citation type="submission" date="2017-04" db="EMBL/GenBank/DDBJ databases">
        <authorList>
            <person name="Varghese N."/>
            <person name="Submissions S."/>
        </authorList>
    </citation>
    <scope>NUCLEOTIDE SEQUENCE [LARGE SCALE GENOMIC DNA]</scope>
    <source>
        <strain evidence="2">RKEM611</strain>
    </source>
</reference>
<gene>
    <name evidence="1" type="ORF">SAMN06296036_108165</name>
</gene>
<evidence type="ECO:0000313" key="2">
    <source>
        <dbReference type="Proteomes" id="UP000192907"/>
    </source>
</evidence>
<dbReference type="AlphaFoldDB" id="A0A1Y6BSY0"/>
<keyword evidence="2" id="KW-1185">Reference proteome</keyword>
<name>A0A1Y6BSY0_9BACT</name>
<accession>A0A1Y6BSY0</accession>
<dbReference type="Proteomes" id="UP000192907">
    <property type="component" value="Unassembled WGS sequence"/>
</dbReference>
<protein>
    <submittedName>
        <fullName evidence="1">Uncharacterized protein</fullName>
    </submittedName>
</protein>
<proteinExistence type="predicted"/>
<organism evidence="1 2">
    <name type="scientific">Pseudobacteriovorax antillogorgiicola</name>
    <dbReference type="NCBI Taxonomy" id="1513793"/>
    <lineage>
        <taxon>Bacteria</taxon>
        <taxon>Pseudomonadati</taxon>
        <taxon>Bdellovibrionota</taxon>
        <taxon>Oligoflexia</taxon>
        <taxon>Oligoflexales</taxon>
        <taxon>Pseudobacteriovoracaceae</taxon>
        <taxon>Pseudobacteriovorax</taxon>
    </lineage>
</organism>
<dbReference type="EMBL" id="FWZT01000008">
    <property type="protein sequence ID" value="SMF26778.1"/>
    <property type="molecule type" value="Genomic_DNA"/>
</dbReference>
<evidence type="ECO:0000313" key="1">
    <source>
        <dbReference type="EMBL" id="SMF26778.1"/>
    </source>
</evidence>